<name>A0A1Q5TB88_9EURO</name>
<dbReference type="PANTHER" id="PTHR24198:SF165">
    <property type="entry name" value="ANKYRIN REPEAT-CONTAINING PROTEIN-RELATED"/>
    <property type="match status" value="1"/>
</dbReference>
<dbReference type="PRINTS" id="PR01415">
    <property type="entry name" value="ANKYRIN"/>
</dbReference>
<dbReference type="InterPro" id="IPR036028">
    <property type="entry name" value="SH3-like_dom_sf"/>
</dbReference>
<evidence type="ECO:0000256" key="2">
    <source>
        <dbReference type="ARBA" id="ARBA00022737"/>
    </source>
</evidence>
<keyword evidence="1 5" id="KW-0728">SH3 domain</keyword>
<feature type="region of interest" description="Disordered" evidence="6">
    <location>
        <begin position="48"/>
        <end position="89"/>
    </location>
</feature>
<feature type="repeat" description="ANK" evidence="4">
    <location>
        <begin position="1183"/>
        <end position="1215"/>
    </location>
</feature>
<keyword evidence="10" id="KW-1185">Reference proteome</keyword>
<dbReference type="Pfam" id="PF00018">
    <property type="entry name" value="SH3_1"/>
    <property type="match status" value="1"/>
</dbReference>
<evidence type="ECO:0000313" key="10">
    <source>
        <dbReference type="Proteomes" id="UP000186955"/>
    </source>
</evidence>
<feature type="transmembrane region" description="Helical" evidence="7">
    <location>
        <begin position="400"/>
        <end position="423"/>
    </location>
</feature>
<dbReference type="STRING" id="1316194.A0A1Q5TB88"/>
<feature type="repeat" description="ANK" evidence="4">
    <location>
        <begin position="1250"/>
        <end position="1282"/>
    </location>
</feature>
<dbReference type="PANTHER" id="PTHR24198">
    <property type="entry name" value="ANKYRIN REPEAT AND PROTEIN KINASE DOMAIN-CONTAINING PROTEIN"/>
    <property type="match status" value="1"/>
</dbReference>
<accession>A0A1Q5TB88</accession>
<feature type="repeat" description="ANK" evidence="4">
    <location>
        <begin position="1150"/>
        <end position="1182"/>
    </location>
</feature>
<reference evidence="9 10" key="1">
    <citation type="submission" date="2016-10" db="EMBL/GenBank/DDBJ databases">
        <title>Genome sequence of the ascomycete fungus Penicillium subrubescens.</title>
        <authorList>
            <person name="De Vries R.P."/>
            <person name="Peng M."/>
            <person name="Dilokpimol A."/>
            <person name="Hilden K."/>
            <person name="Makela M.R."/>
            <person name="Grigoriev I."/>
            <person name="Riley R."/>
            <person name="Granchi Z."/>
        </authorList>
    </citation>
    <scope>NUCLEOTIDE SEQUENCE [LARGE SCALE GENOMIC DNA]</scope>
    <source>
        <strain evidence="9 10">CBS 132785</strain>
    </source>
</reference>
<dbReference type="SUPFAM" id="SSF50044">
    <property type="entry name" value="SH3-domain"/>
    <property type="match status" value="1"/>
</dbReference>
<keyword evidence="2" id="KW-0677">Repeat</keyword>
<feature type="region of interest" description="Disordered" evidence="6">
    <location>
        <begin position="97"/>
        <end position="116"/>
    </location>
</feature>
<feature type="compositionally biased region" description="Pro residues" evidence="6">
    <location>
        <begin position="68"/>
        <end position="83"/>
    </location>
</feature>
<evidence type="ECO:0000256" key="1">
    <source>
        <dbReference type="ARBA" id="ARBA00022443"/>
    </source>
</evidence>
<dbReference type="Gene3D" id="1.25.40.20">
    <property type="entry name" value="Ankyrin repeat-containing domain"/>
    <property type="match status" value="1"/>
</dbReference>
<dbReference type="EMBL" id="MNBE01000695">
    <property type="protein sequence ID" value="OKO97473.1"/>
    <property type="molecule type" value="Genomic_DNA"/>
</dbReference>
<keyword evidence="7" id="KW-1133">Transmembrane helix</keyword>
<evidence type="ECO:0000256" key="6">
    <source>
        <dbReference type="SAM" id="MobiDB-lite"/>
    </source>
</evidence>
<dbReference type="PROSITE" id="PS50002">
    <property type="entry name" value="SH3"/>
    <property type="match status" value="1"/>
</dbReference>
<evidence type="ECO:0000313" key="9">
    <source>
        <dbReference type="EMBL" id="OKO97473.1"/>
    </source>
</evidence>
<dbReference type="SMART" id="SM00248">
    <property type="entry name" value="ANK"/>
    <property type="match status" value="5"/>
</dbReference>
<evidence type="ECO:0000256" key="7">
    <source>
        <dbReference type="SAM" id="Phobius"/>
    </source>
</evidence>
<dbReference type="InterPro" id="IPR001452">
    <property type="entry name" value="SH3_domain"/>
</dbReference>
<comment type="caution">
    <text evidence="9">The sequence shown here is derived from an EMBL/GenBank/DDBJ whole genome shotgun (WGS) entry which is preliminary data.</text>
</comment>
<sequence>MASEFQSAMTIRSLRILKNELEFLADSAVIKPDQLNAILAQLPTETDARAAAARQNQTPPSPLQVQPLPQPVQAQPPPAPYSPPVTQASNLSLNEKAPSYNSYASPPPQAPPAYPQVPPSLGFASAMWAYTPTDAGDLALAQNDRIVVLEHMNDDWWRGRNERTGQEGIFPKSYVTPIDNKGGITSPPPPTNYGNMPLAVSQSGSAPNTNDPEQKSKFEQNGKKFGKKLGNAGMFMAPLITLFGERLTKQFLSESISLLDNIIFALSPLGVLTAVVSVIRVCGGSSLRAFIGRAQEGPAEAESELLPCVSESTAELFNEGGISRVFGRPKIVEIVMWENEDPQDGEKSTEIGTLRDALKKGAWSAQGSGVSEDFSDPSHLPELDVPNLSLNKGIKRRDQFWFYCVAVVGVVMQVGMLVCAIVIERSSEEYYFKPNKPSKIFWLQPGKQNVGDQVFNAFMAVKEGSKSTMTTKVEYIKSVRVRRYDERHVEIYMTLISTLLGFVFQFIGLRGLHASVILAQLGSTLVMSILRTCLRAERMPQDEDKMRDERELTSHKQQELDCFAFHLKDIGSFEVLAPSPPETSSTESSSEVYQPHAFLVNQLIQTRARLAELTKSPSHGLMVGWDNMPIRKASQNLALVIESTMDLMSSWGVDFGKPFEFQLNIECQTSPTERNSGIRGNYSIFARRCGDALRWSIDKNELEAVLGLWVWSLYKSDEGWKQPLNRMVGLTREETGKEATYLLFHKWIFRQTEARLVSSKMIDPSRRLFGIESDEHSYDKDILIVRTDNAIEIMAAQDLYIRFLQVAFGYLINLDGETSLSTGFHNTVFAHNTRVDELVQCFENCQMGTREDALICIVPVLKAQHVLPEFAADSPTMKRDIEGLIAKNDWKQALHLGLWICERCEGTDFECSVYELGYLCRRALLANDKTAQKEGFSYICRILKSDIRTDFLRTQRISPPSSWSRSPEYQQWWLSFSSQMGWVALHITTNVFGLRWMQQFLKQCDSSRGFEVPDPRDMDPERAQIGARAMQEWLTLSHIDFVRDFSGNDDELCFAWALKGRQYVLVYFILVRWAELGAEHPMLIRQAYIIAAQHRSNWGIQVLRRQGADIDILTHSKMSALVEIIATGDIEAAKTLLDNGANPNGSEDAPERRPLLLAAHAGLTNMVELLLQYGASLEILDSAGLSALHWASKADHLETTRLLLSRGAEVDRFGSDEKTALHSAMLADQRPMVELLIDNGADVNIPEGTYGQTPLILAARSSFVDLVRLLLSKGANPQLRDRGGMTALDWAKSNSFQEITALLEERMRQTSTTMS</sequence>
<evidence type="ECO:0000256" key="4">
    <source>
        <dbReference type="PROSITE-ProRule" id="PRU00023"/>
    </source>
</evidence>
<dbReference type="SMART" id="SM00326">
    <property type="entry name" value="SH3"/>
    <property type="match status" value="1"/>
</dbReference>
<dbReference type="InterPro" id="IPR002110">
    <property type="entry name" value="Ankyrin_rpt"/>
</dbReference>
<keyword evidence="7" id="KW-0472">Membrane</keyword>
<feature type="compositionally biased region" description="Pro residues" evidence="6">
    <location>
        <begin position="105"/>
        <end position="116"/>
    </location>
</feature>
<dbReference type="Proteomes" id="UP000186955">
    <property type="component" value="Unassembled WGS sequence"/>
</dbReference>
<gene>
    <name evidence="9" type="ORF">PENSUB_10267</name>
</gene>
<keyword evidence="7" id="KW-0812">Transmembrane</keyword>
<feature type="compositionally biased region" description="Polar residues" evidence="6">
    <location>
        <begin position="200"/>
        <end position="211"/>
    </location>
</feature>
<feature type="region of interest" description="Disordered" evidence="6">
    <location>
        <begin position="179"/>
        <end position="219"/>
    </location>
</feature>
<evidence type="ECO:0000256" key="3">
    <source>
        <dbReference type="ARBA" id="ARBA00023043"/>
    </source>
</evidence>
<evidence type="ECO:0000259" key="8">
    <source>
        <dbReference type="PROSITE" id="PS50002"/>
    </source>
</evidence>
<dbReference type="PROSITE" id="PS50297">
    <property type="entry name" value="ANK_REP_REGION"/>
    <property type="match status" value="4"/>
</dbReference>
<proteinExistence type="predicted"/>
<feature type="repeat" description="ANK" evidence="4">
    <location>
        <begin position="1216"/>
        <end position="1248"/>
    </location>
</feature>
<dbReference type="PROSITE" id="PS50088">
    <property type="entry name" value="ANK_REPEAT"/>
    <property type="match status" value="4"/>
</dbReference>
<protein>
    <submittedName>
        <fullName evidence="9">Fibronectin type 3 and ankyrin repeat domains protein 1</fullName>
    </submittedName>
</protein>
<dbReference type="SUPFAM" id="SSF48403">
    <property type="entry name" value="Ankyrin repeat"/>
    <property type="match status" value="1"/>
</dbReference>
<feature type="domain" description="SH3" evidence="8">
    <location>
        <begin position="119"/>
        <end position="180"/>
    </location>
</feature>
<organism evidence="9 10">
    <name type="scientific">Penicillium subrubescens</name>
    <dbReference type="NCBI Taxonomy" id="1316194"/>
    <lineage>
        <taxon>Eukaryota</taxon>
        <taxon>Fungi</taxon>
        <taxon>Dikarya</taxon>
        <taxon>Ascomycota</taxon>
        <taxon>Pezizomycotina</taxon>
        <taxon>Eurotiomycetes</taxon>
        <taxon>Eurotiomycetidae</taxon>
        <taxon>Eurotiales</taxon>
        <taxon>Aspergillaceae</taxon>
        <taxon>Penicillium</taxon>
    </lineage>
</organism>
<dbReference type="Pfam" id="PF12796">
    <property type="entry name" value="Ank_2"/>
    <property type="match status" value="2"/>
</dbReference>
<evidence type="ECO:0000256" key="5">
    <source>
        <dbReference type="PROSITE-ProRule" id="PRU00192"/>
    </source>
</evidence>
<dbReference type="Gene3D" id="2.30.30.40">
    <property type="entry name" value="SH3 Domains"/>
    <property type="match status" value="1"/>
</dbReference>
<keyword evidence="3 4" id="KW-0040">ANK repeat</keyword>
<dbReference type="InterPro" id="IPR036770">
    <property type="entry name" value="Ankyrin_rpt-contain_sf"/>
</dbReference>
<dbReference type="CDD" id="cd00174">
    <property type="entry name" value="SH3"/>
    <property type="match status" value="1"/>
</dbReference>